<dbReference type="AlphaFoldDB" id="A0AB34Z3W1"/>
<dbReference type="Pfam" id="PF05714">
    <property type="entry name" value="PFam54_60"/>
    <property type="match status" value="1"/>
</dbReference>
<evidence type="ECO:0000313" key="2">
    <source>
        <dbReference type="EMBL" id="MBB5141776.1"/>
    </source>
</evidence>
<dbReference type="EMBL" id="JACHGM010000011">
    <property type="protein sequence ID" value="MBB5141776.1"/>
    <property type="molecule type" value="Genomic_DNA"/>
</dbReference>
<proteinExistence type="predicted"/>
<evidence type="ECO:0000313" key="3">
    <source>
        <dbReference type="Proteomes" id="UP000529652"/>
    </source>
</evidence>
<evidence type="ECO:0000256" key="1">
    <source>
        <dbReference type="SAM" id="SignalP"/>
    </source>
</evidence>
<feature type="signal peptide" evidence="1">
    <location>
        <begin position="1"/>
        <end position="23"/>
    </location>
</feature>
<gene>
    <name evidence="2" type="ORF">HNP63_001197</name>
</gene>
<name>A0AB34Z3W1_BORAF</name>
<organism evidence="2 3">
    <name type="scientific">Borreliella afzelii</name>
    <name type="common">Borrelia afzelii</name>
    <dbReference type="NCBI Taxonomy" id="29518"/>
    <lineage>
        <taxon>Bacteria</taxon>
        <taxon>Pseudomonadati</taxon>
        <taxon>Spirochaetota</taxon>
        <taxon>Spirochaetia</taxon>
        <taxon>Spirochaetales</taxon>
        <taxon>Borreliaceae</taxon>
        <taxon>Borreliella</taxon>
    </lineage>
</organism>
<keyword evidence="1" id="KW-0732">Signal</keyword>
<keyword evidence="2" id="KW-0449">Lipoprotein</keyword>
<dbReference type="Proteomes" id="UP000529652">
    <property type="component" value="Unassembled WGS sequence"/>
</dbReference>
<comment type="caution">
    <text evidence="2">The sequence shown here is derived from an EMBL/GenBank/DDBJ whole genome shotgun (WGS) entry which is preliminary data.</text>
</comment>
<dbReference type="Gene3D" id="1.10.3160.10">
    <property type="entry name" value="Bbcrasp-1"/>
    <property type="match status" value="1"/>
</dbReference>
<reference evidence="2 3" key="1">
    <citation type="submission" date="2020-08" db="EMBL/GenBank/DDBJ databases">
        <title>Genomic Encyclopedia of Type Strains, Phase IV (KMG-IV): sequencing the most valuable type-strain genomes for metagenomic binning, comparative biology and taxonomic classification.</title>
        <authorList>
            <person name="Goeker M."/>
        </authorList>
    </citation>
    <scope>NUCLEOTIDE SEQUENCE [LARGE SCALE GENOMIC DNA]</scope>
    <source>
        <strain evidence="2 3">DSM 10508</strain>
    </source>
</reference>
<dbReference type="RefSeq" id="WP_183227510.1">
    <property type="nucleotide sequence ID" value="NZ_CAXOVT010000010.1"/>
</dbReference>
<protein>
    <submittedName>
        <fullName evidence="2">Major membrane immunogen (Membrane-anchored lipoprotein)</fullName>
    </submittedName>
</protein>
<sequence>MKNNIILCMCVFLLLNSCGADHATETAIKKHIDKTENANISETKNLIEIIKTTIDKNKLPPIEPEESQETVDSESDGEVFTIDKRAFDFINTFLTNDELDEFTTIFHKPKLQSPGQILNSIAILELNLERIINHLSLETDALDKVKISDLKKIGNSLEQFFSIRKIVSTEIKQILLDYRENKNSIKTDDSKLETYLSEKLNRFNDKKKENDNLKTTILSISISGIVD</sequence>
<dbReference type="InterPro" id="IPR008421">
    <property type="entry name" value="Borrelia_lipoprotein_PFam54/60"/>
</dbReference>
<feature type="chain" id="PRO_5044207346" evidence="1">
    <location>
        <begin position="24"/>
        <end position="227"/>
    </location>
</feature>
<accession>A0AB34Z3W1</accession>